<dbReference type="AlphaFoldDB" id="A0A4Y2JU86"/>
<dbReference type="EMBL" id="BGPR01003880">
    <property type="protein sequence ID" value="GBM93524.1"/>
    <property type="molecule type" value="Genomic_DNA"/>
</dbReference>
<proteinExistence type="predicted"/>
<name>A0A4Y2JU86_ARAVE</name>
<organism evidence="1 2">
    <name type="scientific">Araneus ventricosus</name>
    <name type="common">Orbweaver spider</name>
    <name type="synonym">Epeira ventricosa</name>
    <dbReference type="NCBI Taxonomy" id="182803"/>
    <lineage>
        <taxon>Eukaryota</taxon>
        <taxon>Metazoa</taxon>
        <taxon>Ecdysozoa</taxon>
        <taxon>Arthropoda</taxon>
        <taxon>Chelicerata</taxon>
        <taxon>Arachnida</taxon>
        <taxon>Araneae</taxon>
        <taxon>Araneomorphae</taxon>
        <taxon>Entelegynae</taxon>
        <taxon>Araneoidea</taxon>
        <taxon>Araneidae</taxon>
        <taxon>Araneus</taxon>
    </lineage>
</organism>
<accession>A0A4Y2JU86</accession>
<comment type="caution">
    <text evidence="1">The sequence shown here is derived from an EMBL/GenBank/DDBJ whole genome shotgun (WGS) entry which is preliminary data.</text>
</comment>
<evidence type="ECO:0000313" key="1">
    <source>
        <dbReference type="EMBL" id="GBM93524.1"/>
    </source>
</evidence>
<sequence>MKDVISSTLEYLYIIIGTFDGILLGRRVSLKPLWISFLCLKQNVWRSRTATINELRAKYQGHGSLVLRSRLQGRKVPGSKPVSTEEPPCTGPYSYIAAVLSYTSERPHVLSDVVRKFGEVSSSSSDEVRPK</sequence>
<reference evidence="1 2" key="1">
    <citation type="journal article" date="2019" name="Sci. Rep.">
        <title>Orb-weaving spider Araneus ventricosus genome elucidates the spidroin gene catalogue.</title>
        <authorList>
            <person name="Kono N."/>
            <person name="Nakamura H."/>
            <person name="Ohtoshi R."/>
            <person name="Moran D.A.P."/>
            <person name="Shinohara A."/>
            <person name="Yoshida Y."/>
            <person name="Fujiwara M."/>
            <person name="Mori M."/>
            <person name="Tomita M."/>
            <person name="Arakawa K."/>
        </authorList>
    </citation>
    <scope>NUCLEOTIDE SEQUENCE [LARGE SCALE GENOMIC DNA]</scope>
</reference>
<protein>
    <submittedName>
        <fullName evidence="1">Uncharacterized protein</fullName>
    </submittedName>
</protein>
<dbReference type="Proteomes" id="UP000499080">
    <property type="component" value="Unassembled WGS sequence"/>
</dbReference>
<evidence type="ECO:0000313" key="2">
    <source>
        <dbReference type="Proteomes" id="UP000499080"/>
    </source>
</evidence>
<keyword evidence="2" id="KW-1185">Reference proteome</keyword>
<gene>
    <name evidence="1" type="ORF">AVEN_168013_1</name>
</gene>